<dbReference type="EMBL" id="CP046052">
    <property type="protein sequence ID" value="QGM44510.1"/>
    <property type="molecule type" value="Genomic_DNA"/>
</dbReference>
<name>A0A6B8KDL6_9HYPH</name>
<dbReference type="RefSeq" id="WP_136494812.1">
    <property type="nucleotide sequence ID" value="NZ_CP046052.1"/>
</dbReference>
<dbReference type="OrthoDB" id="5631361at2"/>
<protein>
    <recommendedName>
        <fullName evidence="4">Peptidase A1 domain-containing protein</fullName>
    </recommendedName>
</protein>
<dbReference type="AlphaFoldDB" id="A0A6B8KDL6"/>
<dbReference type="Proteomes" id="UP000309061">
    <property type="component" value="Chromosome"/>
</dbReference>
<proteinExistence type="predicted"/>
<evidence type="ECO:0000256" key="1">
    <source>
        <dbReference type="SAM" id="SignalP"/>
    </source>
</evidence>
<evidence type="ECO:0000313" key="2">
    <source>
        <dbReference type="EMBL" id="QGM44510.1"/>
    </source>
</evidence>
<dbReference type="KEGG" id="mhey:H2LOC_001690"/>
<keyword evidence="3" id="KW-1185">Reference proteome</keyword>
<evidence type="ECO:0008006" key="4">
    <source>
        <dbReference type="Google" id="ProtNLM"/>
    </source>
</evidence>
<sequence>MTTISRTIVHAVILSVSAVHSLTARADGGPPYPSGPSVWVPFANATQVGDPSKYVSPQITVGFNSPNATDVHPTFIVTMDTGSTGIIVGSSYFTPPTNGTLDPSFVGPGSETLTSSGFQFTGDWYETTINLYGASNTVVASSTVPVMAVTKVSCLPDSRICDPNNLPAAADTHYFGIGFSGGAGQPQGTPDKNAFLNVTSVTGETSVPSPGYILSTQGVQIGLTSSNTQGFSLIKLEPLLAPNAAQWQIAPASANVLTDWQHARGTITVNGTSGSAGILFDTGVTTGFLTPPIGVTPQVGTGPTGAECNGSTPPSCAVSGTSVRVSFSNGTSPVASFQYTVGPNNGAQNGNPVSPYAVSVERNGASFLNATVRFLQGFTYFYDAANGFIGLKATGETPTQFAASIPSAMAVEGVFQCFFSWAGPNFVSPPSRWYDRLTTPKYKWPYTYIYYQHDQIYVGVSSGNLASGNIPATTSNSVYTLGSDGQYTNRGALSDWLAAAGCQ</sequence>
<keyword evidence="1" id="KW-0732">Signal</keyword>
<evidence type="ECO:0000313" key="3">
    <source>
        <dbReference type="Proteomes" id="UP000309061"/>
    </source>
</evidence>
<organism evidence="2 3">
    <name type="scientific">Methylocystis heyeri</name>
    <dbReference type="NCBI Taxonomy" id="391905"/>
    <lineage>
        <taxon>Bacteria</taxon>
        <taxon>Pseudomonadati</taxon>
        <taxon>Pseudomonadota</taxon>
        <taxon>Alphaproteobacteria</taxon>
        <taxon>Hyphomicrobiales</taxon>
        <taxon>Methylocystaceae</taxon>
        <taxon>Methylocystis</taxon>
    </lineage>
</organism>
<accession>A0A6B8KDL6</accession>
<reference evidence="2 3" key="1">
    <citation type="submission" date="2019-11" db="EMBL/GenBank/DDBJ databases">
        <title>The genome sequence of Methylocystis heyeri.</title>
        <authorList>
            <person name="Oshkin I.Y."/>
            <person name="Miroshnikov K."/>
            <person name="Dedysh S.N."/>
        </authorList>
    </citation>
    <scope>NUCLEOTIDE SEQUENCE [LARGE SCALE GENOMIC DNA]</scope>
    <source>
        <strain evidence="2 3">H2</strain>
    </source>
</reference>
<gene>
    <name evidence="2" type="ORF">H2LOC_001690</name>
</gene>
<feature type="chain" id="PRO_5025372622" description="Peptidase A1 domain-containing protein" evidence="1">
    <location>
        <begin position="27"/>
        <end position="503"/>
    </location>
</feature>
<feature type="signal peptide" evidence="1">
    <location>
        <begin position="1"/>
        <end position="26"/>
    </location>
</feature>